<dbReference type="OMA" id="THRGNIN"/>
<feature type="region of interest" description="Disordered" evidence="1">
    <location>
        <begin position="1"/>
        <end position="27"/>
    </location>
</feature>
<evidence type="ECO:0000259" key="3">
    <source>
        <dbReference type="Pfam" id="PF14291"/>
    </source>
</evidence>
<dbReference type="InterPro" id="IPR008906">
    <property type="entry name" value="HATC_C_dom"/>
</dbReference>
<evidence type="ECO:0000256" key="1">
    <source>
        <dbReference type="SAM" id="MobiDB-lite"/>
    </source>
</evidence>
<dbReference type="Pfam" id="PF05699">
    <property type="entry name" value="Dimer_Tnp_hAT"/>
    <property type="match status" value="1"/>
</dbReference>
<feature type="domain" description="HAT C-terminal dimerisation" evidence="2">
    <location>
        <begin position="760"/>
        <end position="819"/>
    </location>
</feature>
<evidence type="ECO:0000259" key="2">
    <source>
        <dbReference type="Pfam" id="PF05699"/>
    </source>
</evidence>
<feature type="compositionally biased region" description="Basic and acidic residues" evidence="1">
    <location>
        <begin position="16"/>
        <end position="27"/>
    </location>
</feature>
<protein>
    <recommendedName>
        <fullName evidence="6">52 kDa repressor of the inhibitor of the protein kinase-like</fullName>
    </recommendedName>
</protein>
<dbReference type="PANTHER" id="PTHR46289">
    <property type="entry name" value="52 KDA REPRESSOR OF THE INHIBITOR OF THE PROTEIN KINASE-LIKE PROTEIN-RELATED"/>
    <property type="match status" value="1"/>
</dbReference>
<dbReference type="Proteomes" id="UP000007819">
    <property type="component" value="Unassembled WGS sequence"/>
</dbReference>
<dbReference type="SUPFAM" id="SSF53098">
    <property type="entry name" value="Ribonuclease H-like"/>
    <property type="match status" value="1"/>
</dbReference>
<dbReference type="GO" id="GO:0046983">
    <property type="term" value="F:protein dimerization activity"/>
    <property type="evidence" value="ECO:0007669"/>
    <property type="project" value="InterPro"/>
</dbReference>
<dbReference type="RefSeq" id="XP_029348317.1">
    <property type="nucleotide sequence ID" value="XM_029492457.1"/>
</dbReference>
<dbReference type="GeneID" id="103312004"/>
<dbReference type="KEGG" id="api:103312004"/>
<accession>A0A8R2NU75</accession>
<organism evidence="4 5">
    <name type="scientific">Acyrthosiphon pisum</name>
    <name type="common">Pea aphid</name>
    <dbReference type="NCBI Taxonomy" id="7029"/>
    <lineage>
        <taxon>Eukaryota</taxon>
        <taxon>Metazoa</taxon>
        <taxon>Ecdysozoa</taxon>
        <taxon>Arthropoda</taxon>
        <taxon>Hexapoda</taxon>
        <taxon>Insecta</taxon>
        <taxon>Pterygota</taxon>
        <taxon>Neoptera</taxon>
        <taxon>Paraneoptera</taxon>
        <taxon>Hemiptera</taxon>
        <taxon>Sternorrhyncha</taxon>
        <taxon>Aphidomorpha</taxon>
        <taxon>Aphidoidea</taxon>
        <taxon>Aphididae</taxon>
        <taxon>Macrosiphini</taxon>
        <taxon>Acyrthosiphon</taxon>
    </lineage>
</organism>
<dbReference type="AlphaFoldDB" id="A0A8R2NU75"/>
<reference evidence="4" key="2">
    <citation type="submission" date="2022-06" db="UniProtKB">
        <authorList>
            <consortium name="EnsemblMetazoa"/>
        </authorList>
    </citation>
    <scope>IDENTIFICATION</scope>
</reference>
<dbReference type="InterPro" id="IPR012337">
    <property type="entry name" value="RNaseH-like_sf"/>
</dbReference>
<evidence type="ECO:0000313" key="5">
    <source>
        <dbReference type="Proteomes" id="UP000007819"/>
    </source>
</evidence>
<dbReference type="InterPro" id="IPR052958">
    <property type="entry name" value="IFN-induced_PKR_regulator"/>
</dbReference>
<dbReference type="OrthoDB" id="6628121at2759"/>
<keyword evidence="5" id="KW-1185">Reference proteome</keyword>
<dbReference type="PANTHER" id="PTHR46289:SF14">
    <property type="entry name" value="DUF4371 DOMAIN-CONTAINING PROTEIN"/>
    <property type="match status" value="1"/>
</dbReference>
<dbReference type="InterPro" id="IPR025398">
    <property type="entry name" value="DUF4371"/>
</dbReference>
<feature type="domain" description="DUF4371" evidence="3">
    <location>
        <begin position="248"/>
        <end position="364"/>
    </location>
</feature>
<evidence type="ECO:0000313" key="4">
    <source>
        <dbReference type="EnsemblMetazoa" id="XP_029348317.1"/>
    </source>
</evidence>
<dbReference type="Pfam" id="PF14291">
    <property type="entry name" value="DUF4371"/>
    <property type="match status" value="1"/>
</dbReference>
<proteinExistence type="predicted"/>
<reference evidence="5" key="1">
    <citation type="submission" date="2010-06" db="EMBL/GenBank/DDBJ databases">
        <authorList>
            <person name="Jiang H."/>
            <person name="Abraham K."/>
            <person name="Ali S."/>
            <person name="Alsbrooks S.L."/>
            <person name="Anim B.N."/>
            <person name="Anosike U.S."/>
            <person name="Attaway T."/>
            <person name="Bandaranaike D.P."/>
            <person name="Battles P.K."/>
            <person name="Bell S.N."/>
            <person name="Bell A.V."/>
            <person name="Beltran B."/>
            <person name="Bickham C."/>
            <person name="Bustamante Y."/>
            <person name="Caleb T."/>
            <person name="Canada A."/>
            <person name="Cardenas V."/>
            <person name="Carter K."/>
            <person name="Chacko J."/>
            <person name="Chandrabose M.N."/>
            <person name="Chavez D."/>
            <person name="Chavez A."/>
            <person name="Chen L."/>
            <person name="Chu H.-S."/>
            <person name="Claassen K.J."/>
            <person name="Cockrell R."/>
            <person name="Collins M."/>
            <person name="Cooper J.A."/>
            <person name="Cree A."/>
            <person name="Curry S.M."/>
            <person name="Da Y."/>
            <person name="Dao M.D."/>
            <person name="Das B."/>
            <person name="Davila M.-L."/>
            <person name="Davy-Carroll L."/>
            <person name="Denson S."/>
            <person name="Dinh H."/>
            <person name="Ebong V.E."/>
            <person name="Edwards J.R."/>
            <person name="Egan A."/>
            <person name="El-Daye J."/>
            <person name="Escobedo L."/>
            <person name="Fernandez S."/>
            <person name="Fernando P.R."/>
            <person name="Flagg N."/>
            <person name="Forbes L.D."/>
            <person name="Fowler R.G."/>
            <person name="Fu Q."/>
            <person name="Gabisi R.A."/>
            <person name="Ganer J."/>
            <person name="Garbino Pronczuk A."/>
            <person name="Garcia R.M."/>
            <person name="Garner T."/>
            <person name="Garrett T.E."/>
            <person name="Gonzalez D.A."/>
            <person name="Hamid H."/>
            <person name="Hawkins E.S."/>
            <person name="Hirani K."/>
            <person name="Hogues M.E."/>
            <person name="Hollins B."/>
            <person name="Hsiao C.-H."/>
            <person name="Jabil R."/>
            <person name="James M.L."/>
            <person name="Jhangiani S.N."/>
            <person name="Johnson B."/>
            <person name="Johnson Q."/>
            <person name="Joshi V."/>
            <person name="Kalu J.B."/>
            <person name="Kam C."/>
            <person name="Kashfia A."/>
            <person name="Keebler J."/>
            <person name="Kisamo H."/>
            <person name="Kovar C.L."/>
            <person name="Lago L.A."/>
            <person name="Lai C.-Y."/>
            <person name="Laidlaw J."/>
            <person name="Lara F."/>
            <person name="Le T.-K."/>
            <person name="Lee S.L."/>
            <person name="Legall F.H."/>
            <person name="Lemon S.J."/>
            <person name="Lewis L.R."/>
            <person name="Li B."/>
            <person name="Liu Y."/>
            <person name="Liu Y.-S."/>
            <person name="Lopez J."/>
            <person name="Lozado R.J."/>
            <person name="Lu J."/>
            <person name="Madu R.C."/>
            <person name="Maheshwari M."/>
            <person name="Maheshwari R."/>
            <person name="Malloy K."/>
            <person name="Martinez E."/>
            <person name="Mathew T."/>
            <person name="Mercado I.C."/>
            <person name="Mercado C."/>
            <person name="Meyer B."/>
            <person name="Montgomery K."/>
            <person name="Morgan M.B."/>
            <person name="Munidasa M."/>
            <person name="Nazareth L.V."/>
            <person name="Nelson J."/>
            <person name="Ng B.M."/>
            <person name="Nguyen N.B."/>
            <person name="Nguyen P.Q."/>
            <person name="Nguyen T."/>
            <person name="Obregon M."/>
            <person name="Okwuonu G.O."/>
            <person name="Onwere C.G."/>
            <person name="Orozco G."/>
            <person name="Parra A."/>
            <person name="Patel S."/>
            <person name="Patil S."/>
            <person name="Perez A."/>
            <person name="Perez Y."/>
            <person name="Pham C."/>
            <person name="Primus E.L."/>
            <person name="Pu L.-L."/>
            <person name="Puazo M."/>
            <person name="Qin X."/>
            <person name="Quiroz J.B."/>
            <person name="Reese J."/>
            <person name="Richards S."/>
            <person name="Rives C.M."/>
            <person name="Robberts R."/>
            <person name="Ruiz S.J."/>
            <person name="Ruiz M.J."/>
            <person name="Santibanez J."/>
            <person name="Schneider B.W."/>
            <person name="Sisson I."/>
            <person name="Smith M."/>
            <person name="Sodergren E."/>
            <person name="Song X.-Z."/>
            <person name="Song B.B."/>
            <person name="Summersgill H."/>
            <person name="Thelus R."/>
            <person name="Thornton R.D."/>
            <person name="Trejos Z.Y."/>
            <person name="Usmani K."/>
            <person name="Vattathil S."/>
            <person name="Villasana D."/>
            <person name="Walker D.L."/>
            <person name="Wang S."/>
            <person name="Wang K."/>
            <person name="White C.S."/>
            <person name="Williams A.C."/>
            <person name="Williamson J."/>
            <person name="Wilson K."/>
            <person name="Woghiren I.O."/>
            <person name="Woodworth J.R."/>
            <person name="Worley K.C."/>
            <person name="Wright R.A."/>
            <person name="Wu W."/>
            <person name="Young L."/>
            <person name="Zhang L."/>
            <person name="Zhang J."/>
            <person name="Zhu Y."/>
            <person name="Muzny D.M."/>
            <person name="Weinstock G."/>
            <person name="Gibbs R.A."/>
        </authorList>
    </citation>
    <scope>NUCLEOTIDE SEQUENCE [LARGE SCALE GENOMIC DNA]</scope>
    <source>
        <strain evidence="5">LSR1</strain>
    </source>
</reference>
<evidence type="ECO:0008006" key="6">
    <source>
        <dbReference type="Google" id="ProtNLM"/>
    </source>
</evidence>
<dbReference type="EnsemblMetazoa" id="XM_029492457.1">
    <property type="protein sequence ID" value="XP_029348317.1"/>
    <property type="gene ID" value="LOC103312004"/>
</dbReference>
<name>A0A8R2NU75_ACYPI</name>
<sequence>MSKRKISSYFTSTSDNSKHFIPDQPKQVEKEQPIIPLLIEPNKESNTIVTSNSSNYTDIGQVVSGSIILNDFIKFTILEKNNKPSEDFVFPFSLHNKKGKEEKRYLRLNHFQKFSWLEYSKNENGLFCKTCVLFLTTTMGGAHKTEQLKRLVTKPLNLYSKLLGKDGALEVHNSTHYHKKAAQCAIDFKITYLNPNREVINMLDSQRKKEVAENRARIRPIIETIIFLGRQNIALRGHRDDGKVSFDEFPIDNVDNDKSVINEGNFKQLLKYRVASGDHVLKNHLETSTARATYISGFTQNEIINCCSKVILDKICSEAKEAKQFSVIFDETTDISNISQLSLIIRYIFKNQVNEKFLGFINCHDYIFEKNKDKLLKDSGVNQDPISEIQEPKITGKILGNAVVQLLQDFNFNLDNCVGVGTDGCSVMVSSANGAVQQIKQFAKNAVHSPCSSHALNLCISKSSNIQLIRNCVGVIKETISFFHLSAKRNFVLKKYLTGHKSLSSLCETRWVERHDSVLQFKNSLVNIVETLTEISQWNDITSSAKAKILISGLCTCDFILSLNSLSQILSVTYPISKILQKRDEDVVTASIHINNVIDVLQKYRSSCEDKFKCLFEESKLTFEKLDVEMKLPRLVGRQTHRGNINSGSNDPLDYYRINMYIPLLESILEDLKYRFLSKENENIVTLMLLVPSCIIKIKDEETYTTFKKIIQVITCYSFFEHVPEELINGELELWYAQWSKQETEGKNICKNALDALDECHHHVFPILHEVLCIICSLPISVASAERTFSTLRRLKTWLRSQMGNERLSSLAMLHVHRDIDINIDNVIDMFAKMKNRNKNFIL</sequence>